<proteinExistence type="predicted"/>
<dbReference type="GO" id="GO:0005829">
    <property type="term" value="C:cytosol"/>
    <property type="evidence" value="ECO:0007669"/>
    <property type="project" value="TreeGrafter"/>
</dbReference>
<name>A0A383AS60_9ZZZZ</name>
<dbReference type="Gene3D" id="1.10.8.10">
    <property type="entry name" value="DNA helicase RuvA subunit, C-terminal domain"/>
    <property type="match status" value="1"/>
</dbReference>
<dbReference type="InterPro" id="IPR040758">
    <property type="entry name" value="PrmC_N"/>
</dbReference>
<dbReference type="Pfam" id="PF17827">
    <property type="entry name" value="PrmC_N"/>
    <property type="match status" value="1"/>
</dbReference>
<dbReference type="GO" id="GO:0036009">
    <property type="term" value="F:protein-glutamine N-methyltransferase activity"/>
    <property type="evidence" value="ECO:0007669"/>
    <property type="project" value="InterPro"/>
</dbReference>
<gene>
    <name evidence="2" type="ORF">METZ01_LOCUS462822</name>
</gene>
<feature type="non-terminal residue" evidence="2">
    <location>
        <position position="100"/>
    </location>
</feature>
<protein>
    <recommendedName>
        <fullName evidence="1">Release factor glutamine methyltransferase N-terminal domain-containing protein</fullName>
    </recommendedName>
</protein>
<dbReference type="EMBL" id="UINC01194062">
    <property type="protein sequence ID" value="SVE09968.1"/>
    <property type="molecule type" value="Genomic_DNA"/>
</dbReference>
<sequence>MLDCDTRAADDQELISMTVIQLISLISTQFTNAGLVFGHGADNAEDEAFYLVTVVLNIPHDEAEAYFGDTVSVEDIARIQELVSRRIKDRTPIAYLVNKA</sequence>
<dbReference type="InterPro" id="IPR017127">
    <property type="entry name" value="Ribosome_uL3_MTase"/>
</dbReference>
<accession>A0A383AS60</accession>
<reference evidence="2" key="1">
    <citation type="submission" date="2018-05" db="EMBL/GenBank/DDBJ databases">
        <authorList>
            <person name="Lanie J.A."/>
            <person name="Ng W.-L."/>
            <person name="Kazmierczak K.M."/>
            <person name="Andrzejewski T.M."/>
            <person name="Davidsen T.M."/>
            <person name="Wayne K.J."/>
            <person name="Tettelin H."/>
            <person name="Glass J.I."/>
            <person name="Rusch D."/>
            <person name="Podicherti R."/>
            <person name="Tsui H.-C.T."/>
            <person name="Winkler M.E."/>
        </authorList>
    </citation>
    <scope>NUCLEOTIDE SEQUENCE</scope>
</reference>
<evidence type="ECO:0000259" key="1">
    <source>
        <dbReference type="Pfam" id="PF17827"/>
    </source>
</evidence>
<organism evidence="2">
    <name type="scientific">marine metagenome</name>
    <dbReference type="NCBI Taxonomy" id="408172"/>
    <lineage>
        <taxon>unclassified sequences</taxon>
        <taxon>metagenomes</taxon>
        <taxon>ecological metagenomes</taxon>
    </lineage>
</organism>
<evidence type="ECO:0000313" key="2">
    <source>
        <dbReference type="EMBL" id="SVE09968.1"/>
    </source>
</evidence>
<dbReference type="AlphaFoldDB" id="A0A383AS60"/>
<dbReference type="PANTHER" id="PTHR47806:SF1">
    <property type="entry name" value="RIBOSOMAL PROTEIN UL3 GLUTAMINE METHYLTRANSFERASE"/>
    <property type="match status" value="1"/>
</dbReference>
<feature type="domain" description="Release factor glutamine methyltransferase N-terminal" evidence="1">
    <location>
        <begin position="39"/>
        <end position="97"/>
    </location>
</feature>
<dbReference type="PANTHER" id="PTHR47806">
    <property type="entry name" value="50S RIBOSOMAL PROTEIN L3 GLUTAMINE METHYLTRANSFERASE"/>
    <property type="match status" value="1"/>
</dbReference>